<keyword evidence="1" id="KW-0175">Coiled coil</keyword>
<feature type="compositionally biased region" description="Low complexity" evidence="2">
    <location>
        <begin position="172"/>
        <end position="201"/>
    </location>
</feature>
<dbReference type="OrthoDB" id="553096at2759"/>
<dbReference type="Proteomes" id="UP001165080">
    <property type="component" value="Unassembled WGS sequence"/>
</dbReference>
<dbReference type="EMBL" id="BRXU01000019">
    <property type="protein sequence ID" value="GLC57653.1"/>
    <property type="molecule type" value="Genomic_DNA"/>
</dbReference>
<sequence length="593" mass="63200">MSWVSTRNNRSDSQDEGKKTAKWMMKQAEKDAASTVYLLNLLQDLHREIEARDEVMRESSIVVSQLKAENDALKQQLLEREGSAPEPHGSMAARTQQRDGSRLSSGASSSRGSEPPSRFTPSGRCPAAATDCESPRGGSGGGVSDAGVGPRPKCKSLQAAWVRMRVLPEADPPAAVQAQTQPATSTSTSNPTPTPTPTCAACESPLPPPTPQSHSPVPAAAQPQEPGRSAAAAVKAVTAVSAEAAAAPLQRQGAFRRDGSTDTPAGALSLQLPLQPQQPPQHQAQQQQQAPAPALPPPTPQPLQAHQLPPPVAPQQQQQQQRAPPQQSPSPQFEQPPPLLPKQQPPPPPQQLLPSQQQQQLQLQLQLQLQQQQQHEGAEQLQRLETRCATLTAEVSALRQQLDAARHEAATATSNYLTTKKDLEVLNRKYDSLMLQKLDAEEQRDRLFDPEVDMALVRAAMPAVDAALSDAEERLRAVVEMLATNQIEADDAARLYQEQRRKWIAKLEAQQARLAERDARVAELEAAAALPEAAEASVVVKATAMDVGAGATKGGGGGRSVGGEGGWRRADSGGGREGSRGGIQALAGVLSCV</sequence>
<accession>A0A9W6BT37</accession>
<dbReference type="AlphaFoldDB" id="A0A9W6BT37"/>
<organism evidence="3 4">
    <name type="scientific">Pleodorina starrii</name>
    <dbReference type="NCBI Taxonomy" id="330485"/>
    <lineage>
        <taxon>Eukaryota</taxon>
        <taxon>Viridiplantae</taxon>
        <taxon>Chlorophyta</taxon>
        <taxon>core chlorophytes</taxon>
        <taxon>Chlorophyceae</taxon>
        <taxon>CS clade</taxon>
        <taxon>Chlamydomonadales</taxon>
        <taxon>Volvocaceae</taxon>
        <taxon>Pleodorina</taxon>
    </lineage>
</organism>
<evidence type="ECO:0000313" key="3">
    <source>
        <dbReference type="EMBL" id="GLC57653.1"/>
    </source>
</evidence>
<proteinExistence type="predicted"/>
<keyword evidence="4" id="KW-1185">Reference proteome</keyword>
<feature type="compositionally biased region" description="Low complexity" evidence="2">
    <location>
        <begin position="314"/>
        <end position="333"/>
    </location>
</feature>
<comment type="caution">
    <text evidence="3">The sequence shown here is derived from an EMBL/GenBank/DDBJ whole genome shotgun (WGS) entry which is preliminary data.</text>
</comment>
<evidence type="ECO:0000256" key="1">
    <source>
        <dbReference type="SAM" id="Coils"/>
    </source>
</evidence>
<feature type="region of interest" description="Disordered" evidence="2">
    <location>
        <begin position="551"/>
        <end position="581"/>
    </location>
</feature>
<feature type="compositionally biased region" description="Low complexity" evidence="2">
    <location>
        <begin position="230"/>
        <end position="247"/>
    </location>
</feature>
<feature type="region of interest" description="Disordered" evidence="2">
    <location>
        <begin position="81"/>
        <end position="152"/>
    </location>
</feature>
<feature type="compositionally biased region" description="Low complexity" evidence="2">
    <location>
        <begin position="264"/>
        <end position="292"/>
    </location>
</feature>
<feature type="coiled-coil region" evidence="1">
    <location>
        <begin position="381"/>
        <end position="443"/>
    </location>
</feature>
<feature type="compositionally biased region" description="Basic and acidic residues" evidence="2">
    <location>
        <begin position="9"/>
        <end position="19"/>
    </location>
</feature>
<dbReference type="PANTHER" id="PTHR45615">
    <property type="entry name" value="MYOSIN HEAVY CHAIN, NON-MUSCLE"/>
    <property type="match status" value="1"/>
</dbReference>
<feature type="region of interest" description="Disordered" evidence="2">
    <location>
        <begin position="171"/>
        <end position="359"/>
    </location>
</feature>
<evidence type="ECO:0000256" key="2">
    <source>
        <dbReference type="SAM" id="MobiDB-lite"/>
    </source>
</evidence>
<dbReference type="PANTHER" id="PTHR45615:SF63">
    <property type="entry name" value="CHROMOSOME UNDETERMINED SCAFFOLD_10, WHOLE GENOME SHOTGUN SEQUENCE"/>
    <property type="match status" value="1"/>
</dbReference>
<feature type="compositionally biased region" description="Gly residues" evidence="2">
    <location>
        <begin position="551"/>
        <end position="565"/>
    </location>
</feature>
<evidence type="ECO:0000313" key="4">
    <source>
        <dbReference type="Proteomes" id="UP001165080"/>
    </source>
</evidence>
<name>A0A9W6BT37_9CHLO</name>
<feature type="compositionally biased region" description="Pro residues" evidence="2">
    <location>
        <begin position="334"/>
        <end position="351"/>
    </location>
</feature>
<reference evidence="3 4" key="1">
    <citation type="journal article" date="2023" name="Commun. Biol.">
        <title>Reorganization of the ancestral sex-determining regions during the evolution of trioecy in Pleodorina starrii.</title>
        <authorList>
            <person name="Takahashi K."/>
            <person name="Suzuki S."/>
            <person name="Kawai-Toyooka H."/>
            <person name="Yamamoto K."/>
            <person name="Hamaji T."/>
            <person name="Ootsuki R."/>
            <person name="Yamaguchi H."/>
            <person name="Kawachi M."/>
            <person name="Higashiyama T."/>
            <person name="Nozaki H."/>
        </authorList>
    </citation>
    <scope>NUCLEOTIDE SEQUENCE [LARGE SCALE GENOMIC DNA]</scope>
    <source>
        <strain evidence="3 4">NIES-4479</strain>
    </source>
</reference>
<protein>
    <submittedName>
        <fullName evidence="3">Uncharacterized protein</fullName>
    </submittedName>
</protein>
<feature type="region of interest" description="Disordered" evidence="2">
    <location>
        <begin position="1"/>
        <end position="23"/>
    </location>
</feature>
<feature type="compositionally biased region" description="Low complexity" evidence="2">
    <location>
        <begin position="102"/>
        <end position="117"/>
    </location>
</feature>
<gene>
    <name evidence="3" type="primary">PLEST002646</name>
    <name evidence="3" type="ORF">PLESTB_001250200</name>
</gene>